<protein>
    <recommendedName>
        <fullName evidence="4">ABC transporter permease</fullName>
    </recommendedName>
</protein>
<keyword evidence="3" id="KW-1185">Reference proteome</keyword>
<sequence>MSHLAWPEPETAPHQPWRGVVAGVEALVVVGLGVVAWWLWDRGTPLSSPVEGRPDLLFHGFDGPWVAGAVGAAALAGLVLVDAVRQAVLAVRTRPGAA</sequence>
<comment type="caution">
    <text evidence="2">The sequence shown here is derived from an EMBL/GenBank/DDBJ whole genome shotgun (WGS) entry which is preliminary data.</text>
</comment>
<gene>
    <name evidence="2" type="ORF">BJP25_29520</name>
</gene>
<evidence type="ECO:0000313" key="2">
    <source>
        <dbReference type="EMBL" id="OLR91164.1"/>
    </source>
</evidence>
<evidence type="ECO:0000313" key="3">
    <source>
        <dbReference type="Proteomes" id="UP000186040"/>
    </source>
</evidence>
<dbReference type="RefSeq" id="WP_075977820.1">
    <property type="nucleotide sequence ID" value="NZ_MKQR01000026.1"/>
</dbReference>
<feature type="transmembrane region" description="Helical" evidence="1">
    <location>
        <begin position="20"/>
        <end position="40"/>
    </location>
</feature>
<feature type="transmembrane region" description="Helical" evidence="1">
    <location>
        <begin position="65"/>
        <end position="84"/>
    </location>
</feature>
<evidence type="ECO:0008006" key="4">
    <source>
        <dbReference type="Google" id="ProtNLM"/>
    </source>
</evidence>
<accession>A0A1Q9LGM7</accession>
<dbReference type="Proteomes" id="UP000186040">
    <property type="component" value="Unassembled WGS sequence"/>
</dbReference>
<keyword evidence="1" id="KW-0472">Membrane</keyword>
<evidence type="ECO:0000256" key="1">
    <source>
        <dbReference type="SAM" id="Phobius"/>
    </source>
</evidence>
<dbReference type="STRING" id="1193682.BJP25_29520"/>
<proteinExistence type="predicted"/>
<reference evidence="2 3" key="1">
    <citation type="submission" date="2016-10" db="EMBL/GenBank/DDBJ databases">
        <title>The Draft Genome Sequence of Actinokineospora bangkokensis 44EHWT reveals the biosynthetic pathway of antifungal compounds Thailandins with unusual extender unit butylmalonyl-CoA.</title>
        <authorList>
            <person name="Greule A."/>
            <person name="Intra B."/>
            <person name="Flemming S."/>
            <person name="Rommel M.G."/>
            <person name="Panbangred W."/>
            <person name="Bechthold A."/>
        </authorList>
    </citation>
    <scope>NUCLEOTIDE SEQUENCE [LARGE SCALE GENOMIC DNA]</scope>
    <source>
        <strain evidence="2 3">44EHW</strain>
    </source>
</reference>
<keyword evidence="1" id="KW-0812">Transmembrane</keyword>
<dbReference type="AlphaFoldDB" id="A0A1Q9LGM7"/>
<dbReference type="EMBL" id="MKQR01000026">
    <property type="protein sequence ID" value="OLR91164.1"/>
    <property type="molecule type" value="Genomic_DNA"/>
</dbReference>
<organism evidence="2 3">
    <name type="scientific">Actinokineospora bangkokensis</name>
    <dbReference type="NCBI Taxonomy" id="1193682"/>
    <lineage>
        <taxon>Bacteria</taxon>
        <taxon>Bacillati</taxon>
        <taxon>Actinomycetota</taxon>
        <taxon>Actinomycetes</taxon>
        <taxon>Pseudonocardiales</taxon>
        <taxon>Pseudonocardiaceae</taxon>
        <taxon>Actinokineospora</taxon>
    </lineage>
</organism>
<name>A0A1Q9LGM7_9PSEU</name>
<keyword evidence="1" id="KW-1133">Transmembrane helix</keyword>